<evidence type="ECO:0000256" key="1">
    <source>
        <dbReference type="SAM" id="MobiDB-lite"/>
    </source>
</evidence>
<dbReference type="Proteomes" id="UP000187455">
    <property type="component" value="Unassembled WGS sequence"/>
</dbReference>
<organism evidence="2 3">
    <name type="scientific">Smittium mucronatum</name>
    <dbReference type="NCBI Taxonomy" id="133383"/>
    <lineage>
        <taxon>Eukaryota</taxon>
        <taxon>Fungi</taxon>
        <taxon>Fungi incertae sedis</taxon>
        <taxon>Zoopagomycota</taxon>
        <taxon>Kickxellomycotina</taxon>
        <taxon>Harpellomycetes</taxon>
        <taxon>Harpellales</taxon>
        <taxon>Legeriomycetaceae</taxon>
        <taxon>Smittium</taxon>
    </lineage>
</organism>
<protein>
    <submittedName>
        <fullName evidence="2">Uncharacterized protein</fullName>
    </submittedName>
</protein>
<proteinExistence type="predicted"/>
<name>A0A1R0H314_9FUNG</name>
<comment type="caution">
    <text evidence="2">The sequence shown here is derived from an EMBL/GenBank/DDBJ whole genome shotgun (WGS) entry which is preliminary data.</text>
</comment>
<sequence>MSPALSEAPASRDHTGNRKHQCCYCAKLFSCIRLDPHQSSPKKDLQNGDPNNDMQNGTQERLYDVSGFGRCIYSRSYRQVMQEIPQILSPYIYQGATTNTEMDSMSENQDLCIPGRPPYSGGAKEGMLIQHGQDLFQARGIGVQDKLKILEGPTKIMEWDVVPSGVVGIRDIHRLQRQGMGCSDWNQVLLCNMKSLRGIDAYQCQGAPFNNIRLATTESFREISTDLLRQ</sequence>
<feature type="region of interest" description="Disordered" evidence="1">
    <location>
        <begin position="39"/>
        <end position="58"/>
    </location>
</feature>
<dbReference type="STRING" id="133383.A0A1R0H314"/>
<gene>
    <name evidence="2" type="ORF">AYI68_g2321</name>
</gene>
<feature type="compositionally biased region" description="Polar residues" evidence="1">
    <location>
        <begin position="48"/>
        <end position="58"/>
    </location>
</feature>
<reference evidence="2 3" key="1">
    <citation type="journal article" date="2016" name="Mol. Biol. Evol.">
        <title>Genome-Wide Survey of Gut Fungi (Harpellales) Reveals the First Horizontally Transferred Ubiquitin Gene from a Mosquito Host.</title>
        <authorList>
            <person name="Wang Y."/>
            <person name="White M.M."/>
            <person name="Kvist S."/>
            <person name="Moncalvo J.M."/>
        </authorList>
    </citation>
    <scope>NUCLEOTIDE SEQUENCE [LARGE SCALE GENOMIC DNA]</scope>
    <source>
        <strain evidence="2 3">ALG-7-W6</strain>
    </source>
</reference>
<accession>A0A1R0H314</accession>
<dbReference type="EMBL" id="LSSL01000859">
    <property type="protein sequence ID" value="OLY83536.1"/>
    <property type="molecule type" value="Genomic_DNA"/>
</dbReference>
<evidence type="ECO:0000313" key="2">
    <source>
        <dbReference type="EMBL" id="OLY83536.1"/>
    </source>
</evidence>
<dbReference type="AlphaFoldDB" id="A0A1R0H314"/>
<evidence type="ECO:0000313" key="3">
    <source>
        <dbReference type="Proteomes" id="UP000187455"/>
    </source>
</evidence>
<keyword evidence="3" id="KW-1185">Reference proteome</keyword>